<evidence type="ECO:0000256" key="3">
    <source>
        <dbReference type="ARBA" id="ARBA00008883"/>
    </source>
</evidence>
<evidence type="ECO:0000256" key="2">
    <source>
        <dbReference type="ARBA" id="ARBA00007316"/>
    </source>
</evidence>
<evidence type="ECO:0000259" key="17">
    <source>
        <dbReference type="Pfam" id="PF02706"/>
    </source>
</evidence>
<evidence type="ECO:0000256" key="14">
    <source>
        <dbReference type="ARBA" id="ARBA00023137"/>
    </source>
</evidence>
<comment type="subcellular location">
    <subcellularLocation>
        <location evidence="1">Cell inner membrane</location>
        <topology evidence="1">Multi-pass membrane protein</topology>
    </subcellularLocation>
</comment>
<evidence type="ECO:0000313" key="20">
    <source>
        <dbReference type="EMBL" id="SNR71821.1"/>
    </source>
</evidence>
<keyword evidence="13 16" id="KW-0472">Membrane</keyword>
<dbReference type="SUPFAM" id="SSF52540">
    <property type="entry name" value="P-loop containing nucleoside triphosphate hydrolases"/>
    <property type="match status" value="1"/>
</dbReference>
<dbReference type="GO" id="GO:0004715">
    <property type="term" value="F:non-membrane spanning protein tyrosine kinase activity"/>
    <property type="evidence" value="ECO:0007669"/>
    <property type="project" value="UniProtKB-EC"/>
</dbReference>
<evidence type="ECO:0000256" key="15">
    <source>
        <dbReference type="ARBA" id="ARBA00051245"/>
    </source>
</evidence>
<evidence type="ECO:0000256" key="7">
    <source>
        <dbReference type="ARBA" id="ARBA00022679"/>
    </source>
</evidence>
<dbReference type="InterPro" id="IPR027417">
    <property type="entry name" value="P-loop_NTPase"/>
</dbReference>
<dbReference type="NCBIfam" id="TIGR01007">
    <property type="entry name" value="eps_fam"/>
    <property type="match status" value="1"/>
</dbReference>
<organism evidence="20 21">
    <name type="scientific">Dokdonia pacifica</name>
    <dbReference type="NCBI Taxonomy" id="1627892"/>
    <lineage>
        <taxon>Bacteria</taxon>
        <taxon>Pseudomonadati</taxon>
        <taxon>Bacteroidota</taxon>
        <taxon>Flavobacteriia</taxon>
        <taxon>Flavobacteriales</taxon>
        <taxon>Flavobacteriaceae</taxon>
        <taxon>Dokdonia</taxon>
    </lineage>
</organism>
<keyword evidence="14" id="KW-0829">Tyrosine-protein kinase</keyword>
<dbReference type="InterPro" id="IPR032807">
    <property type="entry name" value="GNVR"/>
</dbReference>
<keyword evidence="6" id="KW-0997">Cell inner membrane</keyword>
<keyword evidence="21" id="KW-1185">Reference proteome</keyword>
<comment type="catalytic activity">
    <reaction evidence="15">
        <text>L-tyrosyl-[protein] + ATP = O-phospho-L-tyrosyl-[protein] + ADP + H(+)</text>
        <dbReference type="Rhea" id="RHEA:10596"/>
        <dbReference type="Rhea" id="RHEA-COMP:10136"/>
        <dbReference type="Rhea" id="RHEA-COMP:20101"/>
        <dbReference type="ChEBI" id="CHEBI:15378"/>
        <dbReference type="ChEBI" id="CHEBI:30616"/>
        <dbReference type="ChEBI" id="CHEBI:46858"/>
        <dbReference type="ChEBI" id="CHEBI:61978"/>
        <dbReference type="ChEBI" id="CHEBI:456216"/>
        <dbReference type="EC" id="2.7.10.2"/>
    </reaction>
</comment>
<evidence type="ECO:0000256" key="6">
    <source>
        <dbReference type="ARBA" id="ARBA00022519"/>
    </source>
</evidence>
<evidence type="ECO:0000256" key="11">
    <source>
        <dbReference type="ARBA" id="ARBA00022840"/>
    </source>
</evidence>
<evidence type="ECO:0000256" key="16">
    <source>
        <dbReference type="SAM" id="Phobius"/>
    </source>
</evidence>
<comment type="similarity">
    <text evidence="2">Belongs to the CpsD/CapB family.</text>
</comment>
<keyword evidence="11" id="KW-0067">ATP-binding</keyword>
<evidence type="ECO:0000256" key="1">
    <source>
        <dbReference type="ARBA" id="ARBA00004429"/>
    </source>
</evidence>
<reference evidence="20 21" key="1">
    <citation type="submission" date="2017-06" db="EMBL/GenBank/DDBJ databases">
        <authorList>
            <person name="Kim H.J."/>
            <person name="Triplett B.A."/>
        </authorList>
    </citation>
    <scope>NUCLEOTIDE SEQUENCE [LARGE SCALE GENOMIC DNA]</scope>
    <source>
        <strain evidence="20 21">DSM 25597</strain>
    </source>
</reference>
<dbReference type="InterPro" id="IPR025669">
    <property type="entry name" value="AAA_dom"/>
</dbReference>
<dbReference type="Pfam" id="PF13807">
    <property type="entry name" value="GNVR"/>
    <property type="match status" value="1"/>
</dbReference>
<evidence type="ECO:0000256" key="4">
    <source>
        <dbReference type="ARBA" id="ARBA00011903"/>
    </source>
</evidence>
<evidence type="ECO:0000313" key="21">
    <source>
        <dbReference type="Proteomes" id="UP000198379"/>
    </source>
</evidence>
<dbReference type="EMBL" id="FZNY01000002">
    <property type="protein sequence ID" value="SNR71821.1"/>
    <property type="molecule type" value="Genomic_DNA"/>
</dbReference>
<evidence type="ECO:0000256" key="12">
    <source>
        <dbReference type="ARBA" id="ARBA00022989"/>
    </source>
</evidence>
<sequence length="795" mass="90285">MKENESLSRQEEVSLKDQIRHYLQYWFWFILSLTICITIAFLNMRYSTYSYVSEATILIKDDKNASLSEIAIFEDLGLTGSALNKSQFENEIEILKSRRLLSEVVRKLKSNIRYFKVGSIKTSELYEDLPFKLTIFDTTNIDQLSSKSLIIKILSDTEFEIKEGEEGEVKKYSFNQPFKIGIGEVALEPNVDSDEFQFRKENFIVAIGTVDKAVNDLRRKIKVQSVSKNSSSSILKLTIISAQKLKAEATLDTLVAVYNKDAIYDRNLVSKNTADFIINRLEIITRELDSVETGKVDFKEKNRLTDIRAEGQLFLENASELNKKQIVVATQKELLKSMTDYIATSKDYTLLPSNLGIENGGVVQAVNEYNDLIIRRQRLLNSSTEENPIVIELSNQISQFKENVKENLNTVTLALDIEDRDIRKQINKIGGKISQIPSIAKSSRDIERQQTIKESLYLYLLQKREETAISLAVTTPKAKIVDKAYTAKEPVSPQPKFIYLVALIVGFAIPFVIIFIKTFFDTKIHNRVDVEKEVPSLPILGEIPVIDSKDSEVITNNDRSVLAEAFRILRTNLGYFINSKENGNVVFVTSTIKGEGKTFVAYNLAISLTSTRKSVLLIGADIRNPQIHRYIDENEWKIGLSEYLFDSSVDVNSITNKVDIEGQNFDVILSGRIPPNPAELLMSERFETIIAEVKDKYDYVIVDTAPTLLVTDTLLISQMADTTVYVCRAEYTDKKLLQYPKELYDEGKIKNIAFAINGIKLTNFGYGSKYGYGYGYGQEKPSVFSRLKRALKLKK</sequence>
<evidence type="ECO:0000256" key="13">
    <source>
        <dbReference type="ARBA" id="ARBA00023136"/>
    </source>
</evidence>
<dbReference type="Proteomes" id="UP000198379">
    <property type="component" value="Unassembled WGS sequence"/>
</dbReference>
<feature type="domain" description="Polysaccharide chain length determinant N-terminal" evidence="17">
    <location>
        <begin position="13"/>
        <end position="108"/>
    </location>
</feature>
<dbReference type="CDD" id="cd05387">
    <property type="entry name" value="BY-kinase"/>
    <property type="match status" value="1"/>
</dbReference>
<dbReference type="GO" id="GO:0042802">
    <property type="term" value="F:identical protein binding"/>
    <property type="evidence" value="ECO:0007669"/>
    <property type="project" value="UniProtKB-ARBA"/>
</dbReference>
<dbReference type="GO" id="GO:0005886">
    <property type="term" value="C:plasma membrane"/>
    <property type="evidence" value="ECO:0007669"/>
    <property type="project" value="UniProtKB-SubCell"/>
</dbReference>
<evidence type="ECO:0000256" key="5">
    <source>
        <dbReference type="ARBA" id="ARBA00022475"/>
    </source>
</evidence>
<proteinExistence type="inferred from homology"/>
<dbReference type="PANTHER" id="PTHR32309:SF13">
    <property type="entry name" value="FERRIC ENTEROBACTIN TRANSPORT PROTEIN FEPE"/>
    <property type="match status" value="1"/>
</dbReference>
<name>A0A238YM87_9FLAO</name>
<dbReference type="Pfam" id="PF02706">
    <property type="entry name" value="Wzz"/>
    <property type="match status" value="1"/>
</dbReference>
<evidence type="ECO:0000256" key="9">
    <source>
        <dbReference type="ARBA" id="ARBA00022741"/>
    </source>
</evidence>
<dbReference type="RefSeq" id="WP_089370942.1">
    <property type="nucleotide sequence ID" value="NZ_BMEP01000001.1"/>
</dbReference>
<evidence type="ECO:0000256" key="10">
    <source>
        <dbReference type="ARBA" id="ARBA00022777"/>
    </source>
</evidence>
<dbReference type="InterPro" id="IPR050445">
    <property type="entry name" value="Bact_polysacc_biosynth/exp"/>
</dbReference>
<dbReference type="InterPro" id="IPR005702">
    <property type="entry name" value="Wzc-like_C"/>
</dbReference>
<dbReference type="Pfam" id="PF13614">
    <property type="entry name" value="AAA_31"/>
    <property type="match status" value="1"/>
</dbReference>
<dbReference type="PANTHER" id="PTHR32309">
    <property type="entry name" value="TYROSINE-PROTEIN KINASE"/>
    <property type="match status" value="1"/>
</dbReference>
<keyword evidence="9" id="KW-0547">Nucleotide-binding</keyword>
<dbReference type="AlphaFoldDB" id="A0A238YM87"/>
<dbReference type="FunFam" id="3.40.50.300:FF:000527">
    <property type="entry name" value="Tyrosine-protein kinase etk"/>
    <property type="match status" value="1"/>
</dbReference>
<dbReference type="Gene3D" id="3.40.50.300">
    <property type="entry name" value="P-loop containing nucleotide triphosphate hydrolases"/>
    <property type="match status" value="1"/>
</dbReference>
<feature type="domain" description="Tyrosine-protein kinase G-rich" evidence="19">
    <location>
        <begin position="447"/>
        <end position="518"/>
    </location>
</feature>
<evidence type="ECO:0000259" key="19">
    <source>
        <dbReference type="Pfam" id="PF13807"/>
    </source>
</evidence>
<dbReference type="EC" id="2.7.10.2" evidence="4"/>
<evidence type="ECO:0000259" key="18">
    <source>
        <dbReference type="Pfam" id="PF13614"/>
    </source>
</evidence>
<evidence type="ECO:0000256" key="8">
    <source>
        <dbReference type="ARBA" id="ARBA00022692"/>
    </source>
</evidence>
<feature type="domain" description="AAA" evidence="18">
    <location>
        <begin position="594"/>
        <end position="716"/>
    </location>
</feature>
<gene>
    <name evidence="20" type="ORF">SAMN06265376_102167</name>
</gene>
<dbReference type="GO" id="GO:0005524">
    <property type="term" value="F:ATP binding"/>
    <property type="evidence" value="ECO:0007669"/>
    <property type="project" value="UniProtKB-KW"/>
</dbReference>
<dbReference type="OrthoDB" id="9794577at2"/>
<feature type="transmembrane region" description="Helical" evidence="16">
    <location>
        <begin position="497"/>
        <end position="516"/>
    </location>
</feature>
<keyword evidence="12 16" id="KW-1133">Transmembrane helix</keyword>
<protein>
    <recommendedName>
        <fullName evidence="4">non-specific protein-tyrosine kinase</fullName>
        <ecNumber evidence="4">2.7.10.2</ecNumber>
    </recommendedName>
</protein>
<keyword evidence="7" id="KW-0808">Transferase</keyword>
<keyword evidence="8 16" id="KW-0812">Transmembrane</keyword>
<dbReference type="InterPro" id="IPR003856">
    <property type="entry name" value="LPS_length_determ_N"/>
</dbReference>
<accession>A0A238YM87</accession>
<keyword evidence="5" id="KW-1003">Cell membrane</keyword>
<keyword evidence="10" id="KW-0418">Kinase</keyword>
<comment type="similarity">
    <text evidence="3">Belongs to the etk/wzc family.</text>
</comment>
<feature type="transmembrane region" description="Helical" evidence="16">
    <location>
        <begin position="25"/>
        <end position="44"/>
    </location>
</feature>